<keyword evidence="3" id="KW-1185">Reference proteome</keyword>
<dbReference type="AlphaFoldDB" id="A0AAW3A869"/>
<evidence type="ECO:0000313" key="3">
    <source>
        <dbReference type="Proteomes" id="UP001482455"/>
    </source>
</evidence>
<gene>
    <name evidence="2" type="ORF">Q4I30_005718</name>
</gene>
<feature type="region of interest" description="Disordered" evidence="1">
    <location>
        <begin position="314"/>
        <end position="362"/>
    </location>
</feature>
<sequence>MCAATAQQFRSNPLFRVLAFLDNTGAQAFALDAEVDADGDFRDPDSVFATDSAITGVLTAALDALRANVRRLFADAAEQHALLAVLGAGTPEPPEKASLCITTIPGPLPLEVDGVVPVDVNSDASLQPQPSSSASLSSLPISTSWSEAVLHPTSLAHYADNVENEIPIHLLVRLHEVLGISAVPLTADGAARAAPSCYCTCSPFVEQLLIDGLDEWLHRCPIDEVKRMVLACGVQPTVWESMFTQQQQQQQQQRADAQSATLPDALADFVVDVVFPVPAQAQKVSPNASSTTTVETVQDWLILSFEKNREAVDLEEDDNASANEQSGKSDDSGTNSQGEKKRIRTSSTCPSAGDRDGLGSWEPIDGEEVLTAENIDRYLLECPQRIPKEILRAKRKRISDAGITAFELEHHYTAAELKKLVKEGLGTMTASEATDFMGLPVTEAQVQQAARLTRKAQLVEWILTLHKAAVLQQSHV</sequence>
<dbReference type="Proteomes" id="UP001482455">
    <property type="component" value="Unassembled WGS sequence"/>
</dbReference>
<dbReference type="EMBL" id="JBAMZL010000031">
    <property type="protein sequence ID" value="KAL0500815.1"/>
    <property type="molecule type" value="Genomic_DNA"/>
</dbReference>
<comment type="caution">
    <text evidence="2">The sequence shown here is derived from an EMBL/GenBank/DDBJ whole genome shotgun (WGS) entry which is preliminary data.</text>
</comment>
<protein>
    <submittedName>
        <fullName evidence="2">Uncharacterized protein</fullName>
    </submittedName>
</protein>
<organism evidence="2 3">
    <name type="scientific">Leishmania utingensis</name>
    <dbReference type="NCBI Taxonomy" id="653362"/>
    <lineage>
        <taxon>Eukaryota</taxon>
        <taxon>Discoba</taxon>
        <taxon>Euglenozoa</taxon>
        <taxon>Kinetoplastea</taxon>
        <taxon>Metakinetoplastina</taxon>
        <taxon>Trypanosomatida</taxon>
        <taxon>Trypanosomatidae</taxon>
        <taxon>Leishmaniinae</taxon>
        <taxon>Leishmania</taxon>
    </lineage>
</organism>
<proteinExistence type="predicted"/>
<reference evidence="2 3" key="1">
    <citation type="submission" date="2024-02" db="EMBL/GenBank/DDBJ databases">
        <title>FIRST GENOME SEQUENCES OF Leishmania (Viannia) shawi, Leishmania (Viannia) lindenbergi AND Leishmania (Viannia) utingensis.</title>
        <authorList>
            <person name="Resadore F."/>
            <person name="Custodio M.G.F."/>
            <person name="Boite M.C."/>
            <person name="Cupolillo E."/>
            <person name="Ferreira G.E.M."/>
        </authorList>
    </citation>
    <scope>NUCLEOTIDE SEQUENCE [LARGE SCALE GENOMIC DNA]</scope>
    <source>
        <strain evidence="2 3">ITUB/BR/1977/M4964</strain>
    </source>
</reference>
<evidence type="ECO:0000256" key="1">
    <source>
        <dbReference type="SAM" id="MobiDB-lite"/>
    </source>
</evidence>
<accession>A0AAW3A869</accession>
<name>A0AAW3A869_9TRYP</name>
<feature type="compositionally biased region" description="Polar residues" evidence="1">
    <location>
        <begin position="320"/>
        <end position="337"/>
    </location>
</feature>
<evidence type="ECO:0000313" key="2">
    <source>
        <dbReference type="EMBL" id="KAL0500815.1"/>
    </source>
</evidence>